<reference evidence="2 3" key="1">
    <citation type="submission" date="2024-05" db="EMBL/GenBank/DDBJ databases">
        <title>Genome sequencing and assembly of Indian major carp, Cirrhinus mrigala (Hamilton, 1822).</title>
        <authorList>
            <person name="Mohindra V."/>
            <person name="Chowdhury L.M."/>
            <person name="Lal K."/>
            <person name="Jena J.K."/>
        </authorList>
    </citation>
    <scope>NUCLEOTIDE SEQUENCE [LARGE SCALE GENOMIC DNA]</scope>
    <source>
        <strain evidence="2">CM1030</strain>
        <tissue evidence="2">Blood</tissue>
    </source>
</reference>
<accession>A0ABD0NZJ0</accession>
<organism evidence="2 3">
    <name type="scientific">Cirrhinus mrigala</name>
    <name type="common">Mrigala</name>
    <dbReference type="NCBI Taxonomy" id="683832"/>
    <lineage>
        <taxon>Eukaryota</taxon>
        <taxon>Metazoa</taxon>
        <taxon>Chordata</taxon>
        <taxon>Craniata</taxon>
        <taxon>Vertebrata</taxon>
        <taxon>Euteleostomi</taxon>
        <taxon>Actinopterygii</taxon>
        <taxon>Neopterygii</taxon>
        <taxon>Teleostei</taxon>
        <taxon>Ostariophysi</taxon>
        <taxon>Cypriniformes</taxon>
        <taxon>Cyprinidae</taxon>
        <taxon>Labeoninae</taxon>
        <taxon>Labeonini</taxon>
        <taxon>Cirrhinus</taxon>
    </lineage>
</organism>
<dbReference type="Proteomes" id="UP001529510">
    <property type="component" value="Unassembled WGS sequence"/>
</dbReference>
<feature type="compositionally biased region" description="Low complexity" evidence="1">
    <location>
        <begin position="228"/>
        <end position="250"/>
    </location>
</feature>
<dbReference type="AlphaFoldDB" id="A0ABD0NZJ0"/>
<feature type="region of interest" description="Disordered" evidence="1">
    <location>
        <begin position="304"/>
        <end position="353"/>
    </location>
</feature>
<comment type="caution">
    <text evidence="2">The sequence shown here is derived from an EMBL/GenBank/DDBJ whole genome shotgun (WGS) entry which is preliminary data.</text>
</comment>
<gene>
    <name evidence="2" type="ORF">M9458_038300</name>
</gene>
<dbReference type="EMBL" id="JAMKFB020000019">
    <property type="protein sequence ID" value="KAL0166456.1"/>
    <property type="molecule type" value="Genomic_DNA"/>
</dbReference>
<evidence type="ECO:0000256" key="1">
    <source>
        <dbReference type="SAM" id="MobiDB-lite"/>
    </source>
</evidence>
<feature type="compositionally biased region" description="Polar residues" evidence="1">
    <location>
        <begin position="308"/>
        <end position="331"/>
    </location>
</feature>
<feature type="compositionally biased region" description="Polar residues" evidence="1">
    <location>
        <begin position="59"/>
        <end position="70"/>
    </location>
</feature>
<feature type="region of interest" description="Disordered" evidence="1">
    <location>
        <begin position="1"/>
        <end position="116"/>
    </location>
</feature>
<proteinExistence type="predicted"/>
<evidence type="ECO:0000313" key="2">
    <source>
        <dbReference type="EMBL" id="KAL0166456.1"/>
    </source>
</evidence>
<protein>
    <submittedName>
        <fullName evidence="2">Uncharacterized protein</fullName>
    </submittedName>
</protein>
<feature type="region of interest" description="Disordered" evidence="1">
    <location>
        <begin position="821"/>
        <end position="841"/>
    </location>
</feature>
<feature type="compositionally biased region" description="Basic and acidic residues" evidence="1">
    <location>
        <begin position="22"/>
        <end position="34"/>
    </location>
</feature>
<keyword evidence="3" id="KW-1185">Reference proteome</keyword>
<name>A0ABD0NZJ0_CIRMR</name>
<feature type="region of interest" description="Disordered" evidence="1">
    <location>
        <begin position="205"/>
        <end position="252"/>
    </location>
</feature>
<evidence type="ECO:0000313" key="3">
    <source>
        <dbReference type="Proteomes" id="UP001529510"/>
    </source>
</evidence>
<feature type="non-terminal residue" evidence="2">
    <location>
        <position position="1"/>
    </location>
</feature>
<sequence>SDLRKTKGFSVSLSWKKKKKRDPSEEVMDHISEHEEFDNQVETKQKQVGFQAAEPTPEPSCTSDQSQPQDIMSDMSEEDAGFMPSNLDGTSMPYIDSPLSESDSYETPPDSPAADKFVHDSISESKMIDSFNSVPNLETAASTDICTVHNSNTDLNPSGVSFRDDHPFSDFETSKDVELNTINLDVTLNEDKMVFQSHLERKDSKDSAVLSIHQSSTDSIHETSASCIPQSSQSSISSIPQSSISSIPQSFGSHIPHSSTSILLDGFTSNNTVTQTSSSNSYSADTLPEHSSSLPSYIISTEVEDSQTKNMSASNSDLVNTDPSNADTASSMPDVIVSSTASSSRITESSLDADTDRKPILSLSNTDVSGGDLSFTPQSLSTITIHSTSDSSLLKETHPEIHCETVSMESYETNNHSSLTYATDSEKPSPAQPVLLENESNISLPQSALWRTYTNESTVTFDLSGPTDPIRLDHSQRGLSDNMSYSDMETRTEIPEHNQINPENDQAISTNRSETSECAISCTLTSESMPAFIIHPPSHLDVSDQLFSSHTSKTEIDTQQKTFKEYKDCKEDVQEASTQESHELIDQDEITQALTARIGFQDKCGPEMEQESRLDYIYNKNHDEVIEERRELQIVQSTTEASAMQGAVEAEFYGGTEVLTGQAEQQIHHLASLKPAVPVNQECGPEECTSAPPFSEPVKVSLADSRMETLSHLEICLHPLAPQQSSGEITILEDTARCKYQTNFDNRHAEREEHTSGEVTVDIDTFLARTQDSESQEHSSGKISTAHTAEETFRYASHKQGEVTVTKVKTDNITHRNWVEISESTPENRRENEDIADVNAVPDQLLSRSLIPGER</sequence>
<feature type="compositionally biased region" description="Low complexity" evidence="1">
    <location>
        <begin position="335"/>
        <end position="350"/>
    </location>
</feature>
<feature type="compositionally biased region" description="Polar residues" evidence="1">
    <location>
        <begin position="212"/>
        <end position="227"/>
    </location>
</feature>